<keyword evidence="2" id="KW-1185">Reference proteome</keyword>
<comment type="caution">
    <text evidence="1">The sequence shown here is derived from an EMBL/GenBank/DDBJ whole genome shotgun (WGS) entry which is preliminary data.</text>
</comment>
<sequence length="161" mass="18606">MKSMFGLEIQCTDDTPQYFQNLLLQIKHTASIFDVDDNLLITDSAMEAKLVKNLLADRCLLEETYILSFLENPAPSTLFTDYGFVSEKENHYLYQAMTAAFHINSGKVDDINMALIQMDESIIAVEEQYKKLYFIDKESREYILKVAKSYDIEVSFLDLDK</sequence>
<name>A0ABS2NZT1_9BACI</name>
<reference evidence="1 2" key="1">
    <citation type="submission" date="2021-01" db="EMBL/GenBank/DDBJ databases">
        <title>Genomic Encyclopedia of Type Strains, Phase IV (KMG-IV): sequencing the most valuable type-strain genomes for metagenomic binning, comparative biology and taxonomic classification.</title>
        <authorList>
            <person name="Goeker M."/>
        </authorList>
    </citation>
    <scope>NUCLEOTIDE SEQUENCE [LARGE SCALE GENOMIC DNA]</scope>
    <source>
        <strain evidence="1 2">DSM 25879</strain>
    </source>
</reference>
<evidence type="ECO:0000313" key="1">
    <source>
        <dbReference type="EMBL" id="MBM7620216.1"/>
    </source>
</evidence>
<protein>
    <submittedName>
        <fullName evidence="1">Uncharacterized protein</fullName>
    </submittedName>
</protein>
<dbReference type="RefSeq" id="WP_204415757.1">
    <property type="nucleotide sequence ID" value="NZ_JAFBED010000004.1"/>
</dbReference>
<organism evidence="1 2">
    <name type="scientific">Sutcliffiella tianshenii</name>
    <dbReference type="NCBI Taxonomy" id="1463404"/>
    <lineage>
        <taxon>Bacteria</taxon>
        <taxon>Bacillati</taxon>
        <taxon>Bacillota</taxon>
        <taxon>Bacilli</taxon>
        <taxon>Bacillales</taxon>
        <taxon>Bacillaceae</taxon>
        <taxon>Sutcliffiella</taxon>
    </lineage>
</organism>
<proteinExistence type="predicted"/>
<gene>
    <name evidence="1" type="ORF">JOC95_002069</name>
</gene>
<dbReference type="Proteomes" id="UP000737402">
    <property type="component" value="Unassembled WGS sequence"/>
</dbReference>
<accession>A0ABS2NZT1</accession>
<dbReference type="EMBL" id="JAFBED010000004">
    <property type="protein sequence ID" value="MBM7620216.1"/>
    <property type="molecule type" value="Genomic_DNA"/>
</dbReference>
<evidence type="ECO:0000313" key="2">
    <source>
        <dbReference type="Proteomes" id="UP000737402"/>
    </source>
</evidence>